<name>A0ABT1Y8L9_9FIRM</name>
<keyword evidence="4" id="KW-1185">Reference proteome</keyword>
<feature type="transmembrane region" description="Helical" evidence="1">
    <location>
        <begin position="12"/>
        <end position="31"/>
    </location>
</feature>
<dbReference type="PANTHER" id="PTHR45138">
    <property type="entry name" value="REGULATORY COMPONENTS OF SENSORY TRANSDUCTION SYSTEM"/>
    <property type="match status" value="1"/>
</dbReference>
<dbReference type="Pfam" id="PF00990">
    <property type="entry name" value="GGDEF"/>
    <property type="match status" value="1"/>
</dbReference>
<dbReference type="SUPFAM" id="SSF55073">
    <property type="entry name" value="Nucleotide cyclase"/>
    <property type="match status" value="1"/>
</dbReference>
<dbReference type="SMART" id="SM00267">
    <property type="entry name" value="GGDEF"/>
    <property type="match status" value="1"/>
</dbReference>
<dbReference type="InterPro" id="IPR000160">
    <property type="entry name" value="GGDEF_dom"/>
</dbReference>
<dbReference type="InterPro" id="IPR050469">
    <property type="entry name" value="Diguanylate_Cyclase"/>
</dbReference>
<evidence type="ECO:0000313" key="4">
    <source>
        <dbReference type="Proteomes" id="UP001524944"/>
    </source>
</evidence>
<dbReference type="NCBIfam" id="TIGR00254">
    <property type="entry name" value="GGDEF"/>
    <property type="match status" value="1"/>
</dbReference>
<proteinExistence type="predicted"/>
<keyword evidence="1" id="KW-0472">Membrane</keyword>
<feature type="domain" description="GGDEF" evidence="2">
    <location>
        <begin position="95"/>
        <end position="223"/>
    </location>
</feature>
<dbReference type="InterPro" id="IPR043128">
    <property type="entry name" value="Rev_trsase/Diguanyl_cyclase"/>
</dbReference>
<gene>
    <name evidence="3" type="ORF">NVS47_17255</name>
</gene>
<accession>A0ABT1Y8L9</accession>
<organism evidence="3 4">
    <name type="scientific">Dehalobacterium formicoaceticum</name>
    <dbReference type="NCBI Taxonomy" id="51515"/>
    <lineage>
        <taxon>Bacteria</taxon>
        <taxon>Bacillati</taxon>
        <taxon>Bacillota</taxon>
        <taxon>Clostridia</taxon>
        <taxon>Eubacteriales</taxon>
        <taxon>Peptococcaceae</taxon>
        <taxon>Dehalobacterium</taxon>
    </lineage>
</organism>
<keyword evidence="1" id="KW-0812">Transmembrane</keyword>
<dbReference type="Gene3D" id="3.30.70.270">
    <property type="match status" value="1"/>
</dbReference>
<evidence type="ECO:0000259" key="2">
    <source>
        <dbReference type="PROSITE" id="PS50887"/>
    </source>
</evidence>
<dbReference type="InterPro" id="IPR029787">
    <property type="entry name" value="Nucleotide_cyclase"/>
</dbReference>
<dbReference type="PANTHER" id="PTHR45138:SF9">
    <property type="entry name" value="DIGUANYLATE CYCLASE DGCM-RELATED"/>
    <property type="match status" value="1"/>
</dbReference>
<feature type="transmembrane region" description="Helical" evidence="1">
    <location>
        <begin position="37"/>
        <end position="58"/>
    </location>
</feature>
<comment type="caution">
    <text evidence="3">The sequence shown here is derived from an EMBL/GenBank/DDBJ whole genome shotgun (WGS) entry which is preliminary data.</text>
</comment>
<keyword evidence="1" id="KW-1133">Transmembrane helix</keyword>
<reference evidence="3 4" key="1">
    <citation type="submission" date="2022-08" db="EMBL/GenBank/DDBJ databases">
        <title>Proteogenomics of the novel Dehalobacterium formicoaceticum strain EZ94 highlights a key role of methyltransferases during anaerobic dichloromethane degradation.</title>
        <authorList>
            <person name="Wasmund K."/>
        </authorList>
    </citation>
    <scope>NUCLEOTIDE SEQUENCE [LARGE SCALE GENOMIC DNA]</scope>
    <source>
        <strain evidence="3 4">EZ94</strain>
    </source>
</reference>
<dbReference type="RefSeq" id="WP_089609044.1">
    <property type="nucleotide sequence ID" value="NZ_CP022121.1"/>
</dbReference>
<protein>
    <submittedName>
        <fullName evidence="3">GGDEF domain-containing protein</fullName>
    </submittedName>
</protein>
<sequence>MKDWFYRLAPVILSVTGFPIIICLFFIHDILYDRWQWMFWLILLLFNVCSGVLMGTLVKKLYHGVSKDPLTGLYNRRCFYDRIDYEIEKMKRTKLPLSFALIDIDNFKTINDTYGHLEGDKVLVELARIFKTQARSGDTIVRWGGEEFAMILPETDKSGVLAFAERIRKLVEFSNCKYKITVCIGITTVYQEHDAEKIMSVADRALYKAKEKKNAVVYGVFNNITT</sequence>
<dbReference type="Proteomes" id="UP001524944">
    <property type="component" value="Unassembled WGS sequence"/>
</dbReference>
<dbReference type="CDD" id="cd01949">
    <property type="entry name" value="GGDEF"/>
    <property type="match status" value="1"/>
</dbReference>
<dbReference type="EMBL" id="JANPWE010000019">
    <property type="protein sequence ID" value="MCR6547237.1"/>
    <property type="molecule type" value="Genomic_DNA"/>
</dbReference>
<evidence type="ECO:0000256" key="1">
    <source>
        <dbReference type="SAM" id="Phobius"/>
    </source>
</evidence>
<evidence type="ECO:0000313" key="3">
    <source>
        <dbReference type="EMBL" id="MCR6547237.1"/>
    </source>
</evidence>
<dbReference type="PROSITE" id="PS50887">
    <property type="entry name" value="GGDEF"/>
    <property type="match status" value="1"/>
</dbReference>